<feature type="chain" id="PRO_5047175400" evidence="1">
    <location>
        <begin position="23"/>
        <end position="307"/>
    </location>
</feature>
<evidence type="ECO:0000259" key="2">
    <source>
        <dbReference type="SMART" id="SM00849"/>
    </source>
</evidence>
<sequence length="307" mass="33603">MKKRRFLLFPLTLLLTLMLILAGCANSVTSMASSGASAVQSLTDSDKDLKISVLNVGQADATLIQYKGKNMLIDTGDVDSRDSLVQQLKARNVKELDAVLITHPHGDHMGGMAALFKAFPIKQIYDNGQVANTVMYRNYLKNIKAKQIPYKVLKKGDSLTLGDDVVFTVLSPGTIFTKDNTTGVSESGLTNDNSIVCKMTYGKFSMLFTGDAQKEVEDQLLKEDIKADILKVGHHGSKTSSSDAFIKAVAPQAATISCGVNNSYKFPHEPTLKTLQKYHVDVYRTDRNGVITIKTDGSSYSIEKEHE</sequence>
<keyword evidence="1" id="KW-0732">Signal</keyword>
<evidence type="ECO:0000313" key="4">
    <source>
        <dbReference type="Proteomes" id="UP001206692"/>
    </source>
</evidence>
<reference evidence="3 4" key="1">
    <citation type="submission" date="2022-06" db="EMBL/GenBank/DDBJ databases">
        <title>Isolation of gut microbiota from human fecal samples.</title>
        <authorList>
            <person name="Pamer E.G."/>
            <person name="Barat B."/>
            <person name="Waligurski E."/>
            <person name="Medina S."/>
            <person name="Paddock L."/>
            <person name="Mostad J."/>
        </authorList>
    </citation>
    <scope>NUCLEOTIDE SEQUENCE [LARGE SCALE GENOMIC DNA]</scope>
    <source>
        <strain evidence="3 4">DFI.1.1</strain>
    </source>
</reference>
<organism evidence="3 4">
    <name type="scientific">Megasphaera massiliensis</name>
    <dbReference type="NCBI Taxonomy" id="1232428"/>
    <lineage>
        <taxon>Bacteria</taxon>
        <taxon>Bacillati</taxon>
        <taxon>Bacillota</taxon>
        <taxon>Negativicutes</taxon>
        <taxon>Veillonellales</taxon>
        <taxon>Veillonellaceae</taxon>
        <taxon>Megasphaera</taxon>
    </lineage>
</organism>
<dbReference type="PANTHER" id="PTHR30619:SF7">
    <property type="entry name" value="BETA-LACTAMASE DOMAIN PROTEIN"/>
    <property type="match status" value="1"/>
</dbReference>
<dbReference type="PROSITE" id="PS51257">
    <property type="entry name" value="PROKAR_LIPOPROTEIN"/>
    <property type="match status" value="1"/>
</dbReference>
<gene>
    <name evidence="3" type="ORF">NE675_10485</name>
</gene>
<dbReference type="InterPro" id="IPR052159">
    <property type="entry name" value="Competence_DNA_uptake"/>
</dbReference>
<evidence type="ECO:0000256" key="1">
    <source>
        <dbReference type="SAM" id="SignalP"/>
    </source>
</evidence>
<dbReference type="Proteomes" id="UP001206692">
    <property type="component" value="Unassembled WGS sequence"/>
</dbReference>
<dbReference type="CDD" id="cd07731">
    <property type="entry name" value="ComA-like_MBL-fold"/>
    <property type="match status" value="1"/>
</dbReference>
<dbReference type="RefSeq" id="WP_062411567.1">
    <property type="nucleotide sequence ID" value="NZ_JAJCIO010000027.1"/>
</dbReference>
<keyword evidence="4" id="KW-1185">Reference proteome</keyword>
<accession>A0ABT1SUZ4</accession>
<feature type="domain" description="Metallo-beta-lactamase" evidence="2">
    <location>
        <begin position="58"/>
        <end position="260"/>
    </location>
</feature>
<proteinExistence type="predicted"/>
<dbReference type="PANTHER" id="PTHR30619">
    <property type="entry name" value="DNA INTERNALIZATION/COMPETENCE PROTEIN COMEC/REC2"/>
    <property type="match status" value="1"/>
</dbReference>
<feature type="signal peptide" evidence="1">
    <location>
        <begin position="1"/>
        <end position="22"/>
    </location>
</feature>
<comment type="caution">
    <text evidence="3">The sequence shown here is derived from an EMBL/GenBank/DDBJ whole genome shotgun (WGS) entry which is preliminary data.</text>
</comment>
<dbReference type="InterPro" id="IPR036866">
    <property type="entry name" value="RibonucZ/Hydroxyglut_hydro"/>
</dbReference>
<dbReference type="InterPro" id="IPR035681">
    <property type="entry name" value="ComA-like_MBL"/>
</dbReference>
<evidence type="ECO:0000313" key="3">
    <source>
        <dbReference type="EMBL" id="MCQ5343443.1"/>
    </source>
</evidence>
<dbReference type="Pfam" id="PF00753">
    <property type="entry name" value="Lactamase_B"/>
    <property type="match status" value="1"/>
</dbReference>
<dbReference type="Gene3D" id="3.60.15.10">
    <property type="entry name" value="Ribonuclease Z/Hydroxyacylglutathione hydrolase-like"/>
    <property type="match status" value="1"/>
</dbReference>
<dbReference type="SMART" id="SM00849">
    <property type="entry name" value="Lactamase_B"/>
    <property type="match status" value="1"/>
</dbReference>
<protein>
    <submittedName>
        <fullName evidence="3">MBL fold metallo-hydrolase</fullName>
    </submittedName>
</protein>
<dbReference type="SUPFAM" id="SSF56281">
    <property type="entry name" value="Metallo-hydrolase/oxidoreductase"/>
    <property type="match status" value="1"/>
</dbReference>
<name>A0ABT1SUZ4_9FIRM</name>
<dbReference type="InterPro" id="IPR001279">
    <property type="entry name" value="Metallo-B-lactamas"/>
</dbReference>
<dbReference type="EMBL" id="JANGEW010000023">
    <property type="protein sequence ID" value="MCQ5343443.1"/>
    <property type="molecule type" value="Genomic_DNA"/>
</dbReference>